<feature type="compositionally biased region" description="Basic and acidic residues" evidence="1">
    <location>
        <begin position="75"/>
        <end position="98"/>
    </location>
</feature>
<keyword evidence="3" id="KW-1185">Reference proteome</keyword>
<dbReference type="EMBL" id="JBJQND010000003">
    <property type="protein sequence ID" value="KAL3881175.1"/>
    <property type="molecule type" value="Genomic_DNA"/>
</dbReference>
<dbReference type="Proteomes" id="UP001634394">
    <property type="component" value="Unassembled WGS sequence"/>
</dbReference>
<evidence type="ECO:0000313" key="2">
    <source>
        <dbReference type="EMBL" id="KAL3881175.1"/>
    </source>
</evidence>
<gene>
    <name evidence="2" type="ORF">ACJMK2_027632</name>
</gene>
<accession>A0ABD3X614</accession>
<reference evidence="2 3" key="1">
    <citation type="submission" date="2024-11" db="EMBL/GenBank/DDBJ databases">
        <title>Chromosome-level genome assembly of the freshwater bivalve Anodonta woodiana.</title>
        <authorList>
            <person name="Chen X."/>
        </authorList>
    </citation>
    <scope>NUCLEOTIDE SEQUENCE [LARGE SCALE GENOMIC DNA]</scope>
    <source>
        <strain evidence="2">MN2024</strain>
        <tissue evidence="2">Gills</tissue>
    </source>
</reference>
<name>A0ABD3X614_SINWO</name>
<feature type="region of interest" description="Disordered" evidence="1">
    <location>
        <begin position="75"/>
        <end position="112"/>
    </location>
</feature>
<organism evidence="2 3">
    <name type="scientific">Sinanodonta woodiana</name>
    <name type="common">Chinese pond mussel</name>
    <name type="synonym">Anodonta woodiana</name>
    <dbReference type="NCBI Taxonomy" id="1069815"/>
    <lineage>
        <taxon>Eukaryota</taxon>
        <taxon>Metazoa</taxon>
        <taxon>Spiralia</taxon>
        <taxon>Lophotrochozoa</taxon>
        <taxon>Mollusca</taxon>
        <taxon>Bivalvia</taxon>
        <taxon>Autobranchia</taxon>
        <taxon>Heteroconchia</taxon>
        <taxon>Palaeoheterodonta</taxon>
        <taxon>Unionida</taxon>
        <taxon>Unionoidea</taxon>
        <taxon>Unionidae</taxon>
        <taxon>Unioninae</taxon>
        <taxon>Sinanodonta</taxon>
    </lineage>
</organism>
<feature type="region of interest" description="Disordered" evidence="1">
    <location>
        <begin position="1"/>
        <end position="25"/>
    </location>
</feature>
<dbReference type="AlphaFoldDB" id="A0ABD3X614"/>
<evidence type="ECO:0000256" key="1">
    <source>
        <dbReference type="SAM" id="MobiDB-lite"/>
    </source>
</evidence>
<protein>
    <submittedName>
        <fullName evidence="2">Uncharacterized protein</fullName>
    </submittedName>
</protein>
<proteinExistence type="predicted"/>
<comment type="caution">
    <text evidence="2">The sequence shown here is derived from an EMBL/GenBank/DDBJ whole genome shotgun (WGS) entry which is preliminary data.</text>
</comment>
<evidence type="ECO:0000313" key="3">
    <source>
        <dbReference type="Proteomes" id="UP001634394"/>
    </source>
</evidence>
<sequence>MSRRPSNASMAVGRKFSDPRTKRMSLKDNALGIPGYTKLFPLPDIKEGDSFYRTVRMYPSLVDSPEDVFLTIAKMQKENRTGSSAESRRGSMMGRDETSTPTDSPSHQDKER</sequence>